<keyword evidence="6" id="KW-1185">Reference proteome</keyword>
<dbReference type="GO" id="GO:0051536">
    <property type="term" value="F:iron-sulfur cluster binding"/>
    <property type="evidence" value="ECO:0007669"/>
    <property type="project" value="UniProtKB-KW"/>
</dbReference>
<dbReference type="Pfam" id="PF04055">
    <property type="entry name" value="Radical_SAM"/>
    <property type="match status" value="1"/>
</dbReference>
<dbReference type="CDD" id="cd01335">
    <property type="entry name" value="Radical_SAM"/>
    <property type="match status" value="1"/>
</dbReference>
<dbReference type="Proteomes" id="UP000468650">
    <property type="component" value="Unassembled WGS sequence"/>
</dbReference>
<keyword evidence="1" id="KW-0479">Metal-binding</keyword>
<evidence type="ECO:0000256" key="2">
    <source>
        <dbReference type="ARBA" id="ARBA00023004"/>
    </source>
</evidence>
<comment type="caution">
    <text evidence="5">The sequence shown here is derived from an EMBL/GenBank/DDBJ whole genome shotgun (WGS) entry which is preliminary data.</text>
</comment>
<name>A0A6N6RLI7_9FLAO</name>
<accession>A0A6N6RLI7</accession>
<proteinExistence type="predicted"/>
<reference evidence="5 6" key="1">
    <citation type="submission" date="2019-09" db="EMBL/GenBank/DDBJ databases">
        <title>Genomes of family Cryomorphaceae.</title>
        <authorList>
            <person name="Bowman J.P."/>
        </authorList>
    </citation>
    <scope>NUCLEOTIDE SEQUENCE [LARGE SCALE GENOMIC DNA]</scope>
    <source>
        <strain evidence="5 6">LMG 25704</strain>
    </source>
</reference>
<evidence type="ECO:0000256" key="3">
    <source>
        <dbReference type="ARBA" id="ARBA00023014"/>
    </source>
</evidence>
<dbReference type="OrthoDB" id="9785699at2"/>
<evidence type="ECO:0000313" key="6">
    <source>
        <dbReference type="Proteomes" id="UP000468650"/>
    </source>
</evidence>
<dbReference type="AlphaFoldDB" id="A0A6N6RLI7"/>
<dbReference type="InterPro" id="IPR007197">
    <property type="entry name" value="rSAM"/>
</dbReference>
<feature type="domain" description="Radical SAM core" evidence="4">
    <location>
        <begin position="62"/>
        <end position="240"/>
    </location>
</feature>
<keyword evidence="3" id="KW-0411">Iron-sulfur</keyword>
<dbReference type="PANTHER" id="PTHR43432:SF3">
    <property type="entry name" value="SLR0285 PROTEIN"/>
    <property type="match status" value="1"/>
</dbReference>
<evidence type="ECO:0000256" key="1">
    <source>
        <dbReference type="ARBA" id="ARBA00022723"/>
    </source>
</evidence>
<dbReference type="Gene3D" id="3.80.30.30">
    <property type="match status" value="1"/>
</dbReference>
<dbReference type="SUPFAM" id="SSF102114">
    <property type="entry name" value="Radical SAM enzymes"/>
    <property type="match status" value="1"/>
</dbReference>
<dbReference type="RefSeq" id="WP_151666016.1">
    <property type="nucleotide sequence ID" value="NZ_WBVO01000001.1"/>
</dbReference>
<sequence>MSRRGTSTKPHNRFETNLYEKIDDWILPEEAEQKVKTMLIPTHPKSIVNPVSSPDISMDWSMNPYAGCEHGCPYCYARNSHEYWGYNSGEDFESKILYKANAAELLRKKLNTPSWKGDAIMLSGNTDCYQPIERKLELTRQLLEVAWEYRQPIGIITKNALILRDLDILKKMAEHDLVRVAFSVTTEDASLQRKLEPRASAPYKRLAAIKKLSEEGIPTMAMIAPMIPGLNSHELLPLMKAVSEAGALQARYITVRLNGHLRDIFSEWLMEHYPDRHSKVMNTIRDTHGGKVNAFRYGIRMSGTGRVSETMRQAYAVGQTKYFKHKKMPALSSEHFTKLKDRQMGLFD</sequence>
<organism evidence="5 6">
    <name type="scientific">Phaeocystidibacter luteus</name>
    <dbReference type="NCBI Taxonomy" id="911197"/>
    <lineage>
        <taxon>Bacteria</taxon>
        <taxon>Pseudomonadati</taxon>
        <taxon>Bacteroidota</taxon>
        <taxon>Flavobacteriia</taxon>
        <taxon>Flavobacteriales</taxon>
        <taxon>Phaeocystidibacteraceae</taxon>
        <taxon>Phaeocystidibacter</taxon>
    </lineage>
</organism>
<dbReference type="SFLD" id="SFLDG01084">
    <property type="entry name" value="Uncharacterised_Radical_SAM_Su"/>
    <property type="match status" value="1"/>
</dbReference>
<dbReference type="InterPro" id="IPR058240">
    <property type="entry name" value="rSAM_sf"/>
</dbReference>
<dbReference type="PANTHER" id="PTHR43432">
    <property type="entry name" value="SLR0285 PROTEIN"/>
    <property type="match status" value="1"/>
</dbReference>
<evidence type="ECO:0000313" key="5">
    <source>
        <dbReference type="EMBL" id="KAB2814436.1"/>
    </source>
</evidence>
<dbReference type="NCBIfam" id="NF033668">
    <property type="entry name" value="rSAM_PA0069"/>
    <property type="match status" value="1"/>
</dbReference>
<keyword evidence="2" id="KW-0408">Iron</keyword>
<dbReference type="InterPro" id="IPR040086">
    <property type="entry name" value="MJ0683-like"/>
</dbReference>
<dbReference type="GO" id="GO:0003824">
    <property type="term" value="F:catalytic activity"/>
    <property type="evidence" value="ECO:0007669"/>
    <property type="project" value="InterPro"/>
</dbReference>
<protein>
    <submittedName>
        <fullName evidence="5">PA0069 family radical SAM protein</fullName>
    </submittedName>
</protein>
<dbReference type="SFLD" id="SFLDS00029">
    <property type="entry name" value="Radical_SAM"/>
    <property type="match status" value="1"/>
</dbReference>
<dbReference type="GO" id="GO:0046872">
    <property type="term" value="F:metal ion binding"/>
    <property type="evidence" value="ECO:0007669"/>
    <property type="project" value="UniProtKB-KW"/>
</dbReference>
<dbReference type="EMBL" id="WBVO01000001">
    <property type="protein sequence ID" value="KAB2814436.1"/>
    <property type="molecule type" value="Genomic_DNA"/>
</dbReference>
<gene>
    <name evidence="5" type="ORF">F8C67_01495</name>
</gene>
<evidence type="ECO:0000259" key="4">
    <source>
        <dbReference type="Pfam" id="PF04055"/>
    </source>
</evidence>